<feature type="compositionally biased region" description="Basic and acidic residues" evidence="1">
    <location>
        <begin position="1"/>
        <end position="10"/>
    </location>
</feature>
<dbReference type="InterPro" id="IPR024679">
    <property type="entry name" value="Ipi1_N"/>
</dbReference>
<dbReference type="InterPro" id="IPR011989">
    <property type="entry name" value="ARM-like"/>
</dbReference>
<reference evidence="3" key="1">
    <citation type="submission" date="2010-02" db="EMBL/GenBank/DDBJ databases">
        <title>Sequencing and annotation of the Blastocystis hominis genome.</title>
        <authorList>
            <person name="Wincker P."/>
        </authorList>
    </citation>
    <scope>NUCLEOTIDE SEQUENCE</scope>
    <source>
        <strain evidence="3">Singapore isolate B</strain>
    </source>
</reference>
<protein>
    <recommendedName>
        <fullName evidence="2">Pre-rRNA-processing protein Ipi1 N-terminal domain-containing protein</fullName>
    </recommendedName>
</protein>
<dbReference type="InParanoid" id="D8M3C0"/>
<evidence type="ECO:0000259" key="2">
    <source>
        <dbReference type="Pfam" id="PF12333"/>
    </source>
</evidence>
<evidence type="ECO:0000256" key="1">
    <source>
        <dbReference type="SAM" id="MobiDB-lite"/>
    </source>
</evidence>
<dbReference type="AlphaFoldDB" id="D8M3C0"/>
<evidence type="ECO:0000313" key="4">
    <source>
        <dbReference type="Proteomes" id="UP000008312"/>
    </source>
</evidence>
<proteinExistence type="predicted"/>
<dbReference type="RefSeq" id="XP_012896441.1">
    <property type="nucleotide sequence ID" value="XM_013040987.1"/>
</dbReference>
<feature type="region of interest" description="Disordered" evidence="1">
    <location>
        <begin position="1"/>
        <end position="23"/>
    </location>
</feature>
<dbReference type="SUPFAM" id="SSF48371">
    <property type="entry name" value="ARM repeat"/>
    <property type="match status" value="1"/>
</dbReference>
<feature type="domain" description="Pre-rRNA-processing protein Ipi1 N-terminal" evidence="2">
    <location>
        <begin position="131"/>
        <end position="198"/>
    </location>
</feature>
<accession>D8M3C0</accession>
<dbReference type="EMBL" id="FN668650">
    <property type="protein sequence ID" value="CBK22393.2"/>
    <property type="molecule type" value="Genomic_DNA"/>
</dbReference>
<dbReference type="Proteomes" id="UP000008312">
    <property type="component" value="Unassembled WGS sequence"/>
</dbReference>
<keyword evidence="4" id="KW-1185">Reference proteome</keyword>
<dbReference type="OrthoDB" id="361362at2759"/>
<dbReference type="InterPro" id="IPR016024">
    <property type="entry name" value="ARM-type_fold"/>
</dbReference>
<dbReference type="Pfam" id="PF12333">
    <property type="entry name" value="Ipi1_N"/>
    <property type="match status" value="1"/>
</dbReference>
<gene>
    <name evidence="3" type="ORF">GSBLH_T00002518001</name>
</gene>
<sequence length="593" mass="66963">MVKKGEEDFPKKRKKIGKKNIDPKATNVNVRTKRIRVQEQSIMREESDVVNYRNKSLADLVSQFTHYSANVRKDAVLGLRDLFAQNEILYSTSVNVLITNSIKLLLDSDVGVRQALVSVYSTLLPNVSKSQLSPFADLLNVFINNGLTSINPSIRRSAILMIQVLLNIDPSLFQNSVVKLLSNMVKLTADTKPTILPTRGVLSSSRSQLHSSSKEQRSITDLALETVQRLFNQCLSTSTIYNEFSSWCDRLQDADSEYTQSLHFPLTLSVYKPSMWFHSSDSTSQPTELILPPMKSLLSVLFEAIASLAPSAAPTSSFSNSSKLRSKVIAESSLRKLLLLEELAGDAFLVLEREHAPLNELEKLREWRSLLYDLYPLRLPDSHRNETTNRLVLQQTNELTVLLIAMIDPKGGDTGNEVVHRLLDQDLAFVSSNRHDGEEVRFETVQLRVGVLKRLYERTSEKKTIVEKANRMWSELIEKRLAQSSLPFVVFFRYVVGCHDLSEFGECFDHAVQVLSAVPYSEEKESIAYAIWNNGMSLLLEGVKMKATSLNALKLFQELMKSEVEVASLSLRLQAVAQAILIYSEKRESENEE</sequence>
<dbReference type="Gene3D" id="1.25.10.10">
    <property type="entry name" value="Leucine-rich Repeat Variant"/>
    <property type="match status" value="1"/>
</dbReference>
<organism evidence="3">
    <name type="scientific">Blastocystis hominis</name>
    <dbReference type="NCBI Taxonomy" id="12968"/>
    <lineage>
        <taxon>Eukaryota</taxon>
        <taxon>Sar</taxon>
        <taxon>Stramenopiles</taxon>
        <taxon>Bigyra</taxon>
        <taxon>Opalozoa</taxon>
        <taxon>Opalinata</taxon>
        <taxon>Blastocystidae</taxon>
        <taxon>Blastocystis</taxon>
    </lineage>
</organism>
<dbReference type="GeneID" id="24919677"/>
<name>D8M3C0_BLAHO</name>
<evidence type="ECO:0000313" key="3">
    <source>
        <dbReference type="EMBL" id="CBK22393.2"/>
    </source>
</evidence>